<evidence type="ECO:0000313" key="3">
    <source>
        <dbReference type="Proteomes" id="UP000683925"/>
    </source>
</evidence>
<dbReference type="Proteomes" id="UP000683925">
    <property type="component" value="Unassembled WGS sequence"/>
</dbReference>
<evidence type="ECO:0008006" key="4">
    <source>
        <dbReference type="Google" id="ProtNLM"/>
    </source>
</evidence>
<reference evidence="2" key="1">
    <citation type="submission" date="2021-01" db="EMBL/GenBank/DDBJ databases">
        <authorList>
            <consortium name="Genoscope - CEA"/>
            <person name="William W."/>
        </authorList>
    </citation>
    <scope>NUCLEOTIDE SEQUENCE</scope>
</reference>
<proteinExistence type="predicted"/>
<dbReference type="AlphaFoldDB" id="A0A8S1YNM6"/>
<evidence type="ECO:0000256" key="1">
    <source>
        <dbReference type="SAM" id="Phobius"/>
    </source>
</evidence>
<feature type="transmembrane region" description="Helical" evidence="1">
    <location>
        <begin position="18"/>
        <end position="36"/>
    </location>
</feature>
<dbReference type="EMBL" id="CAJJDP010000211">
    <property type="protein sequence ID" value="CAD8215131.1"/>
    <property type="molecule type" value="Genomic_DNA"/>
</dbReference>
<organism evidence="2 3">
    <name type="scientific">Paramecium octaurelia</name>
    <dbReference type="NCBI Taxonomy" id="43137"/>
    <lineage>
        <taxon>Eukaryota</taxon>
        <taxon>Sar</taxon>
        <taxon>Alveolata</taxon>
        <taxon>Ciliophora</taxon>
        <taxon>Intramacronucleata</taxon>
        <taxon>Oligohymenophorea</taxon>
        <taxon>Peniculida</taxon>
        <taxon>Parameciidae</taxon>
        <taxon>Paramecium</taxon>
    </lineage>
</organism>
<sequence>MDDQFIEEDSLNFTKLKIIIIYIITMLCFNLCIALYKQSQRINKNYHKQIKIIQSKINEKYQKEQMIKFLLLNQRLIQIEKHLTLQLIQSEKKNKIQVRLHRLTNIYKFQNNTNLFELEKELKIAIIELAMQQSKDLQEESNSQLGEFVTKLSTAKYQKEQNVHQKTGIHGALIVIKYLEDRSVSVKEMNENKLRVLILDVLKKNKKLKVQLQYTENPIIYDSFVIDKNSSCQCSKIFCYIQ</sequence>
<comment type="caution">
    <text evidence="2">The sequence shown here is derived from an EMBL/GenBank/DDBJ whole genome shotgun (WGS) entry which is preliminary data.</text>
</comment>
<evidence type="ECO:0000313" key="2">
    <source>
        <dbReference type="EMBL" id="CAD8215131.1"/>
    </source>
</evidence>
<keyword evidence="1" id="KW-1133">Transmembrane helix</keyword>
<name>A0A8S1YNM6_PAROT</name>
<keyword evidence="1" id="KW-0812">Transmembrane</keyword>
<gene>
    <name evidence="2" type="ORF">POCTA_138.1.T2070013</name>
</gene>
<protein>
    <recommendedName>
        <fullName evidence="4">Transmembrane protein</fullName>
    </recommendedName>
</protein>
<keyword evidence="3" id="KW-1185">Reference proteome</keyword>
<accession>A0A8S1YNM6</accession>
<keyword evidence="1" id="KW-0472">Membrane</keyword>